<keyword evidence="2" id="KW-0472">Membrane</keyword>
<keyword evidence="4" id="KW-1185">Reference proteome</keyword>
<proteinExistence type="predicted"/>
<evidence type="ECO:0000256" key="2">
    <source>
        <dbReference type="SAM" id="Phobius"/>
    </source>
</evidence>
<name>A1B2E0_PARDP</name>
<dbReference type="STRING" id="318586.Pden_1584"/>
<accession>A1B2E0</accession>
<evidence type="ECO:0000313" key="3">
    <source>
        <dbReference type="EMBL" id="ABL69684.1"/>
    </source>
</evidence>
<reference evidence="4" key="1">
    <citation type="submission" date="2006-12" db="EMBL/GenBank/DDBJ databases">
        <title>Complete sequence of chromosome 1 of Paracoccus denitrificans PD1222.</title>
        <authorList>
            <person name="Copeland A."/>
            <person name="Lucas S."/>
            <person name="Lapidus A."/>
            <person name="Barry K."/>
            <person name="Detter J.C."/>
            <person name="Glavina del Rio T."/>
            <person name="Hammon N."/>
            <person name="Israni S."/>
            <person name="Dalin E."/>
            <person name="Tice H."/>
            <person name="Pitluck S."/>
            <person name="Munk A.C."/>
            <person name="Brettin T."/>
            <person name="Bruce D."/>
            <person name="Han C."/>
            <person name="Tapia R."/>
            <person name="Gilna P."/>
            <person name="Schmutz J."/>
            <person name="Larimer F."/>
            <person name="Land M."/>
            <person name="Hauser L."/>
            <person name="Kyrpides N."/>
            <person name="Lykidis A."/>
            <person name="Spiro S."/>
            <person name="Richardson D.J."/>
            <person name="Moir J.W.B."/>
            <person name="Ferguson S.J."/>
            <person name="van Spanning R.J.M."/>
            <person name="Richardson P."/>
        </authorList>
    </citation>
    <scope>NUCLEOTIDE SEQUENCE [LARGE SCALE GENOMIC DNA]</scope>
    <source>
        <strain evidence="4">Pd 1222</strain>
    </source>
</reference>
<sequence>MIEKLRRNGPRRLESPRGPIRLQPALAVDFPHDLPLRVQFDRDGLALGVHRLRHDARAVLQDLADTAVAGRGQRHAHLAPVESRRRQRTLALRRIRGGSLGRGASGRRRALLATAVPARAVVPAAMAVALVVAAVMVALVPAVVLALAMPFTVAPRIAPAKAQQGAVLGKGGAQLVSVGILPGQHHPALAREHRLQRAQLAKDRAVAHGLRHQLVDKRLRQRRIAPGTQAAQLALGVQHGVDLRAVGQLALDPGRAARTALAGHIAQPRILQCLGQHDRRRGLGRGRRGGGRVLRKHRGPQHRQQCRKRDRGREFSAHLWFLPYRGVFCGPGRIG</sequence>
<feature type="transmembrane region" description="Helical" evidence="2">
    <location>
        <begin position="127"/>
        <end position="151"/>
    </location>
</feature>
<evidence type="ECO:0000313" key="4">
    <source>
        <dbReference type="Proteomes" id="UP000000361"/>
    </source>
</evidence>
<dbReference type="HOGENOM" id="CLU_828597_0_0_5"/>
<organism evidence="3 4">
    <name type="scientific">Paracoccus denitrificans (strain Pd 1222)</name>
    <dbReference type="NCBI Taxonomy" id="318586"/>
    <lineage>
        <taxon>Bacteria</taxon>
        <taxon>Pseudomonadati</taxon>
        <taxon>Pseudomonadota</taxon>
        <taxon>Alphaproteobacteria</taxon>
        <taxon>Rhodobacterales</taxon>
        <taxon>Paracoccaceae</taxon>
        <taxon>Paracoccus</taxon>
    </lineage>
</organism>
<keyword evidence="2" id="KW-0812">Transmembrane</keyword>
<evidence type="ECO:0000256" key="1">
    <source>
        <dbReference type="SAM" id="MobiDB-lite"/>
    </source>
</evidence>
<dbReference type="AlphaFoldDB" id="A1B2E0"/>
<protein>
    <submittedName>
        <fullName evidence="3">Uncharacterized protein</fullName>
    </submittedName>
</protein>
<dbReference type="KEGG" id="pde:Pden_1584"/>
<gene>
    <name evidence="3" type="ordered locus">Pden_1584</name>
</gene>
<keyword evidence="2" id="KW-1133">Transmembrane helix</keyword>
<dbReference type="Proteomes" id="UP000000361">
    <property type="component" value="Chromosome 1"/>
</dbReference>
<dbReference type="EnsemblBacteria" id="ABL69684">
    <property type="protein sequence ID" value="ABL69684"/>
    <property type="gene ID" value="Pden_1584"/>
</dbReference>
<dbReference type="EMBL" id="CP000489">
    <property type="protein sequence ID" value="ABL69684.1"/>
    <property type="molecule type" value="Genomic_DNA"/>
</dbReference>
<feature type="region of interest" description="Disordered" evidence="1">
    <location>
        <begin position="280"/>
        <end position="310"/>
    </location>
</feature>